<evidence type="ECO:0000259" key="8">
    <source>
        <dbReference type="PROSITE" id="PS50097"/>
    </source>
</evidence>
<dbReference type="InterPro" id="IPR017096">
    <property type="entry name" value="BTB-kelch_protein"/>
</dbReference>
<dbReference type="Pfam" id="PF07707">
    <property type="entry name" value="BACK"/>
    <property type="match status" value="1"/>
</dbReference>
<dbReference type="PIRSF" id="PIRSF037037">
    <property type="entry name" value="Kelch-like_protein_gigaxonin"/>
    <property type="match status" value="1"/>
</dbReference>
<evidence type="ECO:0000256" key="3">
    <source>
        <dbReference type="ARBA" id="ARBA00022441"/>
    </source>
</evidence>
<dbReference type="InterPro" id="IPR011705">
    <property type="entry name" value="BACK"/>
</dbReference>
<dbReference type="Pfam" id="PF01344">
    <property type="entry name" value="Kelch_1"/>
    <property type="match status" value="2"/>
</dbReference>
<keyword evidence="10" id="KW-1185">Reference proteome</keyword>
<name>A0A834Y2V7_APHGI</name>
<dbReference type="InterPro" id="IPR011333">
    <property type="entry name" value="SKP1/BTB/POZ_sf"/>
</dbReference>
<evidence type="ECO:0000313" key="10">
    <source>
        <dbReference type="Proteomes" id="UP000639338"/>
    </source>
</evidence>
<accession>A0A834Y2V7</accession>
<keyword evidence="6" id="KW-0009">Actin-binding</keyword>
<dbReference type="Gene3D" id="1.25.40.420">
    <property type="match status" value="1"/>
</dbReference>
<evidence type="ECO:0000256" key="7">
    <source>
        <dbReference type="ARBA" id="ARBA00043912"/>
    </source>
</evidence>
<keyword evidence="3" id="KW-0880">Kelch repeat</keyword>
<proteinExistence type="predicted"/>
<dbReference type="Gene3D" id="3.30.710.10">
    <property type="entry name" value="Potassium Channel Kv1.1, Chain A"/>
    <property type="match status" value="1"/>
</dbReference>
<gene>
    <name evidence="9" type="ORF">HCN44_009706</name>
</gene>
<dbReference type="InterPro" id="IPR006652">
    <property type="entry name" value="Kelch_1"/>
</dbReference>
<dbReference type="Pfam" id="PF00651">
    <property type="entry name" value="BTB"/>
    <property type="match status" value="1"/>
</dbReference>
<organism evidence="9 10">
    <name type="scientific">Aphidius gifuensis</name>
    <name type="common">Parasitoid wasp</name>
    <dbReference type="NCBI Taxonomy" id="684658"/>
    <lineage>
        <taxon>Eukaryota</taxon>
        <taxon>Metazoa</taxon>
        <taxon>Ecdysozoa</taxon>
        <taxon>Arthropoda</taxon>
        <taxon>Hexapoda</taxon>
        <taxon>Insecta</taxon>
        <taxon>Pterygota</taxon>
        <taxon>Neoptera</taxon>
        <taxon>Endopterygota</taxon>
        <taxon>Hymenoptera</taxon>
        <taxon>Apocrita</taxon>
        <taxon>Ichneumonoidea</taxon>
        <taxon>Braconidae</taxon>
        <taxon>Aphidiinae</taxon>
        <taxon>Aphidius</taxon>
    </lineage>
</organism>
<dbReference type="Proteomes" id="UP000639338">
    <property type="component" value="Unassembled WGS sequence"/>
</dbReference>
<dbReference type="SMART" id="SM00225">
    <property type="entry name" value="BTB"/>
    <property type="match status" value="1"/>
</dbReference>
<sequence length="641" mass="72369">MQQGTEGGESGGVVWGVTRGVSRPAERVRGAGFVRHNHHQQQQQQQQQRYFNLNSTTLTNNNMSCAPEQLKSENENEKTTVFQEPELFSKGFPIFEEIRRQGKLCDVTLKVEGQTFSAHRVVLAATIPYFHAMFLNNMVESKQKDITLQGFDAVALEALINFAYSGKVTLNKDNVQSIMMGASFLQLTKVRDACADVLISHLHPYNALGICNFADRLNCVTLVEEATKYITQYFYQVSNSDEFLSLTINDVNNLISQDELYVSSEVQVFEAVIRWIKHNKDDRIKYLSTLLKFVKLPLLSPEYLVEHVAKEDLIKRCHECRDLLDEAKDCHLIPGRKNLLDSYRFRPRVCNNIVGHIFAVGGLTKYGNSLSTVEVYDPHNQVWRRSEAMTMDRSRVGVAVHENKLYAFGGYNGVERLSTVEVYHPALRSWKIIAQMHCKRSAVGTAALNDYLYVCGGYDGLISLNTVERYCPSTDKWEMLRSMNKHRSAGGVVAFEGYIYALGGHDGLSIFDSVERYDPQTKEWTTVKPMLKRRCRLGVATLFGKMYACGGYDGTSFLRTVEVYDPKKDTWEFVASMNMMRSRAALVANMGKLWAIGGYDGDSNLSEVEVYDPQTNKWTYAAPMCAHEGGVGVGVIPNPYC</sequence>
<evidence type="ECO:0000313" key="9">
    <source>
        <dbReference type="EMBL" id="KAF7998308.1"/>
    </source>
</evidence>
<dbReference type="OrthoDB" id="45365at2759"/>
<comment type="function">
    <text evidence="7">Probable substrate-specific adapter of an E3 ubiquitin-protein ligase complex which mediates the ubiquitination and subsequent proteasomal degradation of target proteins. May have a role in synapse differentiation and growth.</text>
</comment>
<dbReference type="AlphaFoldDB" id="A0A834Y2V7"/>
<dbReference type="SUPFAM" id="SSF117281">
    <property type="entry name" value="Kelch motif"/>
    <property type="match status" value="2"/>
</dbReference>
<dbReference type="SUPFAM" id="SSF54695">
    <property type="entry name" value="POZ domain"/>
    <property type="match status" value="1"/>
</dbReference>
<evidence type="ECO:0000256" key="1">
    <source>
        <dbReference type="ARBA" id="ARBA00004906"/>
    </source>
</evidence>
<keyword evidence="5" id="KW-0833">Ubl conjugation pathway</keyword>
<dbReference type="PANTHER" id="PTHR24412:SF497">
    <property type="entry name" value="KELCH-LIKE PROTEIN 18"/>
    <property type="match status" value="1"/>
</dbReference>
<dbReference type="GO" id="GO:0016567">
    <property type="term" value="P:protein ubiquitination"/>
    <property type="evidence" value="ECO:0007669"/>
    <property type="project" value="UniProtKB-UniPathway"/>
</dbReference>
<dbReference type="PANTHER" id="PTHR24412">
    <property type="entry name" value="KELCH PROTEIN"/>
    <property type="match status" value="1"/>
</dbReference>
<comment type="pathway">
    <text evidence="1">Protein modification; protein ubiquitination.</text>
</comment>
<dbReference type="Gene3D" id="2.120.10.80">
    <property type="entry name" value="Kelch-type beta propeller"/>
    <property type="match status" value="2"/>
</dbReference>
<protein>
    <recommendedName>
        <fullName evidence="2">Kelch-like protein diablo</fullName>
    </recommendedName>
</protein>
<dbReference type="FunFam" id="1.25.40.420:FF:000001">
    <property type="entry name" value="Kelch-like family member 12"/>
    <property type="match status" value="1"/>
</dbReference>
<dbReference type="UniPathway" id="UPA00143"/>
<evidence type="ECO:0000256" key="6">
    <source>
        <dbReference type="ARBA" id="ARBA00023203"/>
    </source>
</evidence>
<dbReference type="SMART" id="SM00875">
    <property type="entry name" value="BACK"/>
    <property type="match status" value="1"/>
</dbReference>
<evidence type="ECO:0000256" key="5">
    <source>
        <dbReference type="ARBA" id="ARBA00022786"/>
    </source>
</evidence>
<dbReference type="InterPro" id="IPR015915">
    <property type="entry name" value="Kelch-typ_b-propeller"/>
</dbReference>
<dbReference type="InterPro" id="IPR030603">
    <property type="entry name" value="KLHL18_BTB/POZ"/>
</dbReference>
<evidence type="ECO:0000256" key="2">
    <source>
        <dbReference type="ARBA" id="ARBA00013699"/>
    </source>
</evidence>
<comment type="caution">
    <text evidence="9">The sequence shown here is derived from an EMBL/GenBank/DDBJ whole genome shotgun (WGS) entry which is preliminary data.</text>
</comment>
<dbReference type="GO" id="GO:0003779">
    <property type="term" value="F:actin binding"/>
    <property type="evidence" value="ECO:0007669"/>
    <property type="project" value="UniProtKB-KW"/>
</dbReference>
<reference evidence="9 10" key="1">
    <citation type="submission" date="2020-08" db="EMBL/GenBank/DDBJ databases">
        <title>Aphidius gifuensis genome sequencing and assembly.</title>
        <authorList>
            <person name="Du Z."/>
        </authorList>
    </citation>
    <scope>NUCLEOTIDE SEQUENCE [LARGE SCALE GENOMIC DNA]</scope>
    <source>
        <strain evidence="9">YNYX2018</strain>
        <tissue evidence="9">Adults</tissue>
    </source>
</reference>
<keyword evidence="4" id="KW-0677">Repeat</keyword>
<evidence type="ECO:0000256" key="4">
    <source>
        <dbReference type="ARBA" id="ARBA00022737"/>
    </source>
</evidence>
<dbReference type="InterPro" id="IPR000210">
    <property type="entry name" value="BTB/POZ_dom"/>
</dbReference>
<feature type="domain" description="BTB" evidence="8">
    <location>
        <begin position="105"/>
        <end position="172"/>
    </location>
</feature>
<dbReference type="Pfam" id="PF24681">
    <property type="entry name" value="Kelch_KLHDC2_KLHL20_DRC7"/>
    <property type="match status" value="1"/>
</dbReference>
<dbReference type="SMART" id="SM00612">
    <property type="entry name" value="Kelch"/>
    <property type="match status" value="6"/>
</dbReference>
<dbReference type="PROSITE" id="PS50097">
    <property type="entry name" value="BTB"/>
    <property type="match status" value="1"/>
</dbReference>
<dbReference type="EMBL" id="JACMRX010000001">
    <property type="protein sequence ID" value="KAF7998308.1"/>
    <property type="molecule type" value="Genomic_DNA"/>
</dbReference>
<dbReference type="CDD" id="cd18247">
    <property type="entry name" value="BTB_POZ_KLHL18"/>
    <property type="match status" value="1"/>
</dbReference>